<dbReference type="Gene3D" id="2.40.160.10">
    <property type="entry name" value="Porin"/>
    <property type="match status" value="1"/>
</dbReference>
<dbReference type="EMBL" id="FNRQ01000006">
    <property type="protein sequence ID" value="SEB13167.1"/>
    <property type="molecule type" value="Genomic_DNA"/>
</dbReference>
<dbReference type="Proteomes" id="UP000198638">
    <property type="component" value="Unassembled WGS sequence"/>
</dbReference>
<dbReference type="GO" id="GO:0009279">
    <property type="term" value="C:cell outer membrane"/>
    <property type="evidence" value="ECO:0007669"/>
    <property type="project" value="UniProtKB-SubCell"/>
</dbReference>
<keyword evidence="5" id="KW-0812">Transmembrane</keyword>
<dbReference type="SUPFAM" id="SSF56935">
    <property type="entry name" value="Porins"/>
    <property type="match status" value="1"/>
</dbReference>
<dbReference type="InterPro" id="IPR033900">
    <property type="entry name" value="Gram_neg_porin_domain"/>
</dbReference>
<dbReference type="Pfam" id="PF13609">
    <property type="entry name" value="Porin_4"/>
    <property type="match status" value="1"/>
</dbReference>
<keyword evidence="10" id="KW-0998">Cell outer membrane</keyword>
<evidence type="ECO:0000256" key="11">
    <source>
        <dbReference type="SAM" id="SignalP"/>
    </source>
</evidence>
<evidence type="ECO:0000256" key="4">
    <source>
        <dbReference type="ARBA" id="ARBA00022452"/>
    </source>
</evidence>
<evidence type="ECO:0000256" key="8">
    <source>
        <dbReference type="ARBA" id="ARBA00023114"/>
    </source>
</evidence>
<keyword evidence="7" id="KW-0406">Ion transport</keyword>
<dbReference type="GO" id="GO:0015288">
    <property type="term" value="F:porin activity"/>
    <property type="evidence" value="ECO:0007669"/>
    <property type="project" value="UniProtKB-KW"/>
</dbReference>
<dbReference type="PANTHER" id="PTHR34501">
    <property type="entry name" value="PROTEIN YDDL-RELATED"/>
    <property type="match status" value="1"/>
</dbReference>
<evidence type="ECO:0000256" key="5">
    <source>
        <dbReference type="ARBA" id="ARBA00022692"/>
    </source>
</evidence>
<evidence type="ECO:0000256" key="7">
    <source>
        <dbReference type="ARBA" id="ARBA00023065"/>
    </source>
</evidence>
<keyword evidence="14" id="KW-1185">Reference proteome</keyword>
<evidence type="ECO:0000256" key="1">
    <source>
        <dbReference type="ARBA" id="ARBA00004571"/>
    </source>
</evidence>
<gene>
    <name evidence="13" type="ORF">SAMN05192564_106357</name>
</gene>
<accession>A0A1H4GUG0</accession>
<dbReference type="PRINTS" id="PR00184">
    <property type="entry name" value="NEISSPPORIN"/>
</dbReference>
<keyword evidence="8" id="KW-0626">Porin</keyword>
<evidence type="ECO:0000256" key="6">
    <source>
        <dbReference type="ARBA" id="ARBA00022729"/>
    </source>
</evidence>
<dbReference type="InterPro" id="IPR002299">
    <property type="entry name" value="Porin_Neis"/>
</dbReference>
<proteinExistence type="predicted"/>
<evidence type="ECO:0000313" key="13">
    <source>
        <dbReference type="EMBL" id="SEB13167.1"/>
    </source>
</evidence>
<dbReference type="CDD" id="cd00342">
    <property type="entry name" value="gram_neg_porins"/>
    <property type="match status" value="1"/>
</dbReference>
<comment type="subunit">
    <text evidence="2">Homotrimer.</text>
</comment>
<evidence type="ECO:0000259" key="12">
    <source>
        <dbReference type="Pfam" id="PF13609"/>
    </source>
</evidence>
<evidence type="ECO:0000256" key="10">
    <source>
        <dbReference type="ARBA" id="ARBA00023237"/>
    </source>
</evidence>
<keyword evidence="3" id="KW-0813">Transport</keyword>
<dbReference type="PANTHER" id="PTHR34501:SF9">
    <property type="entry name" value="MAJOR OUTER MEMBRANE PROTEIN P.IA"/>
    <property type="match status" value="1"/>
</dbReference>
<reference evidence="14" key="1">
    <citation type="submission" date="2016-10" db="EMBL/GenBank/DDBJ databases">
        <authorList>
            <person name="Varghese N."/>
            <person name="Submissions S."/>
        </authorList>
    </citation>
    <scope>NUCLEOTIDE SEQUENCE [LARGE SCALE GENOMIC DNA]</scope>
    <source>
        <strain evidence="14">LMG 24000</strain>
    </source>
</reference>
<dbReference type="AlphaFoldDB" id="A0A1H4GUG0"/>
<dbReference type="InterPro" id="IPR023614">
    <property type="entry name" value="Porin_dom_sf"/>
</dbReference>
<feature type="domain" description="Porin" evidence="12">
    <location>
        <begin position="10"/>
        <end position="364"/>
    </location>
</feature>
<dbReference type="RefSeq" id="WP_090535638.1">
    <property type="nucleotide sequence ID" value="NZ_FNRQ01000006.1"/>
</dbReference>
<dbReference type="PRINTS" id="PR00182">
    <property type="entry name" value="ECOLNEIPORIN"/>
</dbReference>
<evidence type="ECO:0000256" key="2">
    <source>
        <dbReference type="ARBA" id="ARBA00011233"/>
    </source>
</evidence>
<dbReference type="InterPro" id="IPR050298">
    <property type="entry name" value="Gram-neg_bact_OMP"/>
</dbReference>
<comment type="subcellular location">
    <subcellularLocation>
        <location evidence="1">Cell outer membrane</location>
        <topology evidence="1">Multi-pass membrane protein</topology>
    </subcellularLocation>
</comment>
<protein>
    <submittedName>
        <fullName evidence="13">Outer membrane protein (Porin)</fullName>
    </submittedName>
</protein>
<dbReference type="InterPro" id="IPR001702">
    <property type="entry name" value="Porin_Gram-ve"/>
</dbReference>
<keyword evidence="9" id="KW-0472">Membrane</keyword>
<sequence length="407" mass="42469">MKIRHLGWLLGTLAFSAHAQSSVTLYGLIDFGLTYVNNTQTSRTASGLHGAHQFAVSDGSANGVAGSRWGLRGVEDLGGGLQTVFVLESGYTLNNGALAQGGAEFGRQAYIGLQGGFGSVTVGRQYDTYTDFVQPLTATGQWAGYMGAQPDDVDSLSNTSRINNAIKFRTPDYRGFAAAGLYSLGGIAGSTTQNQLWSLGAHYSVGSLLIAAGYLNARDPNVSLYGTTPNKGTTTANNIGSFGSPATPESYPVDAGYASAKTTQIAGAALQYAISAVTLGFVVTNTRFEGLGSTSGPNPLGYTGTAAFTSFELSARAQVTPAWLVGSAIHYTDRNSVNGDGGAKYLQLDLGTIYNLSKRTSVYLLTVLQRASGRDSLGQPAVASISGFSPSTTNHQIGVRVALQQRF</sequence>
<dbReference type="GO" id="GO:0046930">
    <property type="term" value="C:pore complex"/>
    <property type="evidence" value="ECO:0007669"/>
    <property type="project" value="UniProtKB-KW"/>
</dbReference>
<organism evidence="13 14">
    <name type="scientific">Paraburkholderia sartisoli</name>
    <dbReference type="NCBI Taxonomy" id="83784"/>
    <lineage>
        <taxon>Bacteria</taxon>
        <taxon>Pseudomonadati</taxon>
        <taxon>Pseudomonadota</taxon>
        <taxon>Betaproteobacteria</taxon>
        <taxon>Burkholderiales</taxon>
        <taxon>Burkholderiaceae</taxon>
        <taxon>Paraburkholderia</taxon>
    </lineage>
</organism>
<evidence type="ECO:0000313" key="14">
    <source>
        <dbReference type="Proteomes" id="UP000198638"/>
    </source>
</evidence>
<dbReference type="STRING" id="83784.SAMN05192564_106357"/>
<feature type="chain" id="PRO_5011502093" evidence="11">
    <location>
        <begin position="20"/>
        <end position="407"/>
    </location>
</feature>
<name>A0A1H4GUG0_9BURK</name>
<keyword evidence="6 11" id="KW-0732">Signal</keyword>
<dbReference type="GO" id="GO:0034220">
    <property type="term" value="P:monoatomic ion transmembrane transport"/>
    <property type="evidence" value="ECO:0007669"/>
    <property type="project" value="InterPro"/>
</dbReference>
<feature type="signal peptide" evidence="11">
    <location>
        <begin position="1"/>
        <end position="19"/>
    </location>
</feature>
<dbReference type="OrthoDB" id="8982743at2"/>
<evidence type="ECO:0000256" key="3">
    <source>
        <dbReference type="ARBA" id="ARBA00022448"/>
    </source>
</evidence>
<keyword evidence="4" id="KW-1134">Transmembrane beta strand</keyword>
<evidence type="ECO:0000256" key="9">
    <source>
        <dbReference type="ARBA" id="ARBA00023136"/>
    </source>
</evidence>